<dbReference type="PANTHER" id="PTHR33734">
    <property type="entry name" value="LYSM DOMAIN-CONTAINING GPI-ANCHORED PROTEIN 2"/>
    <property type="match status" value="1"/>
</dbReference>
<dbReference type="Pfam" id="PF01476">
    <property type="entry name" value="LysM"/>
    <property type="match status" value="2"/>
</dbReference>
<dbReference type="EMBL" id="KK914316">
    <property type="protein sequence ID" value="KDP42014.1"/>
    <property type="molecule type" value="Genomic_DNA"/>
</dbReference>
<feature type="signal peptide" evidence="1">
    <location>
        <begin position="1"/>
        <end position="23"/>
    </location>
</feature>
<feature type="domain" description="LysM" evidence="2">
    <location>
        <begin position="107"/>
        <end position="154"/>
    </location>
</feature>
<keyword evidence="1" id="KW-0732">Signal</keyword>
<feature type="domain" description="LysM" evidence="2">
    <location>
        <begin position="171"/>
        <end position="215"/>
    </location>
</feature>
<dbReference type="PROSITE" id="PS51782">
    <property type="entry name" value="LYSM"/>
    <property type="match status" value="2"/>
</dbReference>
<dbReference type="PANTHER" id="PTHR33734:SF11">
    <property type="entry name" value="LYSM DOMAIN-CONTAINING GPI-ANCHORED PROTEIN 2"/>
    <property type="match status" value="1"/>
</dbReference>
<protein>
    <recommendedName>
        <fullName evidence="2">LysM domain-containing protein</fullName>
    </recommendedName>
</protein>
<evidence type="ECO:0000256" key="1">
    <source>
        <dbReference type="SAM" id="SignalP"/>
    </source>
</evidence>
<feature type="chain" id="PRO_5001640345" description="LysM domain-containing protein" evidence="1">
    <location>
        <begin position="24"/>
        <end position="363"/>
    </location>
</feature>
<evidence type="ECO:0000313" key="4">
    <source>
        <dbReference type="Proteomes" id="UP000027138"/>
    </source>
</evidence>
<dbReference type="Gene3D" id="3.10.350.10">
    <property type="entry name" value="LysM domain"/>
    <property type="match status" value="2"/>
</dbReference>
<dbReference type="SUPFAM" id="SSF54106">
    <property type="entry name" value="LysM domain"/>
    <property type="match status" value="2"/>
</dbReference>
<dbReference type="InterPro" id="IPR018392">
    <property type="entry name" value="LysM"/>
</dbReference>
<dbReference type="AlphaFoldDB" id="A0A067LD41"/>
<name>A0A067LD41_JATCU</name>
<gene>
    <name evidence="3" type="ORF">JCGZ_03077</name>
</gene>
<accession>A0A067LD41</accession>
<dbReference type="InterPro" id="IPR036779">
    <property type="entry name" value="LysM_dom_sf"/>
</dbReference>
<dbReference type="CDD" id="cd00118">
    <property type="entry name" value="LysM"/>
    <property type="match status" value="2"/>
</dbReference>
<evidence type="ECO:0000259" key="2">
    <source>
        <dbReference type="PROSITE" id="PS51782"/>
    </source>
</evidence>
<proteinExistence type="predicted"/>
<organism evidence="3 4">
    <name type="scientific">Jatropha curcas</name>
    <name type="common">Barbados nut</name>
    <dbReference type="NCBI Taxonomy" id="180498"/>
    <lineage>
        <taxon>Eukaryota</taxon>
        <taxon>Viridiplantae</taxon>
        <taxon>Streptophyta</taxon>
        <taxon>Embryophyta</taxon>
        <taxon>Tracheophyta</taxon>
        <taxon>Spermatophyta</taxon>
        <taxon>Magnoliopsida</taxon>
        <taxon>eudicotyledons</taxon>
        <taxon>Gunneridae</taxon>
        <taxon>Pentapetalae</taxon>
        <taxon>rosids</taxon>
        <taxon>fabids</taxon>
        <taxon>Malpighiales</taxon>
        <taxon>Euphorbiaceae</taxon>
        <taxon>Crotonoideae</taxon>
        <taxon>Jatropheae</taxon>
        <taxon>Jatropha</taxon>
    </lineage>
</organism>
<dbReference type="OrthoDB" id="2107166at2759"/>
<evidence type="ECO:0000313" key="3">
    <source>
        <dbReference type="EMBL" id="KDP42014.1"/>
    </source>
</evidence>
<dbReference type="Proteomes" id="UP000027138">
    <property type="component" value="Unassembled WGS sequence"/>
</dbReference>
<sequence length="363" mass="39158">MGFSKEKILYLLFLFSLAAKSAAQVGFKCTQNPSSTCNSLVGYKTPNATTLFHLQNFFGVKDLNSLLGANNLPFSTPSNYTIKKDAVVKIPFPCKCSNGTGVSDGKQIYTVQKDDGLFYIANNVYMGLVTYPQIQEFNRIPNADRITVGQKLRIPLPCSCDEVEGERVVHYGHLVEEGSTTAEIAKDFGTTDDVLFKLNGIANDSQLIAGTTIDIPLKACNSSVSTTSIDYPLLVPNGTYFFTANSCVKCNCDAANNWTLQCEPSGFRPAAKSTWSTCPSMRCDGATSLLLSNTTTTGCNTSTCAYAGFSSQNILTTLATVSTCPATGPGIESPDDNYASRISLSWSFLRISLPLIMLSVHLN</sequence>
<keyword evidence="4" id="KW-1185">Reference proteome</keyword>
<dbReference type="STRING" id="180498.A0A067LD41"/>
<dbReference type="SMART" id="SM00257">
    <property type="entry name" value="LysM"/>
    <property type="match status" value="2"/>
</dbReference>
<reference evidence="3 4" key="1">
    <citation type="journal article" date="2014" name="PLoS ONE">
        <title>Global Analysis of Gene Expression Profiles in Physic Nut (Jatropha curcas L.) Seedlings Exposed to Salt Stress.</title>
        <authorList>
            <person name="Zhang L."/>
            <person name="Zhang C."/>
            <person name="Wu P."/>
            <person name="Chen Y."/>
            <person name="Li M."/>
            <person name="Jiang H."/>
            <person name="Wu G."/>
        </authorList>
    </citation>
    <scope>NUCLEOTIDE SEQUENCE [LARGE SCALE GENOMIC DNA]</scope>
    <source>
        <strain evidence="4">cv. GZQX0401</strain>
        <tissue evidence="3">Young leaves</tissue>
    </source>
</reference>